<name>A0A6S7JBG1_PARCT</name>
<dbReference type="EMBL" id="CACRXK020014763">
    <property type="protein sequence ID" value="CAB4027374.1"/>
    <property type="molecule type" value="Genomic_DNA"/>
</dbReference>
<proteinExistence type="predicted"/>
<dbReference type="InterPro" id="IPR058913">
    <property type="entry name" value="Integrase_dom_put"/>
</dbReference>
<reference evidence="2" key="1">
    <citation type="submission" date="2020-04" db="EMBL/GenBank/DDBJ databases">
        <authorList>
            <person name="Alioto T."/>
            <person name="Alioto T."/>
            <person name="Gomez Garrido J."/>
        </authorList>
    </citation>
    <scope>NUCLEOTIDE SEQUENCE</scope>
    <source>
        <strain evidence="2">A484AB</strain>
    </source>
</reference>
<dbReference type="Pfam" id="PF24764">
    <property type="entry name" value="rva_4"/>
    <property type="match status" value="1"/>
</dbReference>
<sequence length="414" mass="47411">MAAVAEPALEENEVNKDPHQAGFNCHEFLLEVLTRTEEFVGETHANENDRRNVNEHILTHLNLLDTTVKWLGQLMRIVDDQDKRLLEDLQSVFLKLYERLWRYQLRLQSTYLSAFPVLIAHTGGPGRPPYVIPLEFLEELRGLGFTWTKIAAMFKVSRWTVMRRVREYGLQNLAKFSNVSDQEVDEIINAYTSRHGSTTGEVYLRGHFRALGTNNLATTVSSLFEDAIQRDGGLWPSRLRVDYGVENVAVCDTMVAMRGEGRESFIAGSSCRNNPIHMFVLHWVFLQRINYALHEWMDSFNNHPLSTEHNWTPNQLWINGMLREDNPLAIGGLDDDPHDTRFYGEDLDGPTPFEDSDNCVIVSPVHIPGINSEELVFPLTQSIDALKLSSCFGIDIFIEVLQFVVQLIEHKQSR</sequence>
<dbReference type="PANTHER" id="PTHR46791:SF5">
    <property type="entry name" value="CLR5 DOMAIN-CONTAINING PROTEIN-RELATED"/>
    <property type="match status" value="1"/>
</dbReference>
<keyword evidence="3" id="KW-1185">Reference proteome</keyword>
<accession>A0A6S7JBG1</accession>
<evidence type="ECO:0000313" key="2">
    <source>
        <dbReference type="EMBL" id="CAB4027374.1"/>
    </source>
</evidence>
<feature type="domain" description="Integrase core" evidence="1">
    <location>
        <begin position="273"/>
        <end position="324"/>
    </location>
</feature>
<dbReference type="AlphaFoldDB" id="A0A6S7JBG1"/>
<protein>
    <recommendedName>
        <fullName evidence="1">Integrase core domain-containing protein</fullName>
    </recommendedName>
</protein>
<comment type="caution">
    <text evidence="2">The sequence shown here is derived from an EMBL/GenBank/DDBJ whole genome shotgun (WGS) entry which is preliminary data.</text>
</comment>
<organism evidence="2 3">
    <name type="scientific">Paramuricea clavata</name>
    <name type="common">Red gorgonian</name>
    <name type="synonym">Violescent sea-whip</name>
    <dbReference type="NCBI Taxonomy" id="317549"/>
    <lineage>
        <taxon>Eukaryota</taxon>
        <taxon>Metazoa</taxon>
        <taxon>Cnidaria</taxon>
        <taxon>Anthozoa</taxon>
        <taxon>Octocorallia</taxon>
        <taxon>Malacalcyonacea</taxon>
        <taxon>Plexauridae</taxon>
        <taxon>Paramuricea</taxon>
    </lineage>
</organism>
<dbReference type="Proteomes" id="UP001152795">
    <property type="component" value="Unassembled WGS sequence"/>
</dbReference>
<dbReference type="PANTHER" id="PTHR46791">
    <property type="entry name" value="EXPRESSED PROTEIN"/>
    <property type="match status" value="1"/>
</dbReference>
<evidence type="ECO:0000313" key="3">
    <source>
        <dbReference type="Proteomes" id="UP001152795"/>
    </source>
</evidence>
<evidence type="ECO:0000259" key="1">
    <source>
        <dbReference type="Pfam" id="PF24764"/>
    </source>
</evidence>
<gene>
    <name evidence="2" type="ORF">PACLA_8A075193</name>
</gene>